<accession>A0A382HQY9</accession>
<reference evidence="1" key="1">
    <citation type="submission" date="2018-05" db="EMBL/GenBank/DDBJ databases">
        <authorList>
            <person name="Lanie J.A."/>
            <person name="Ng W.-L."/>
            <person name="Kazmierczak K.M."/>
            <person name="Andrzejewski T.M."/>
            <person name="Davidsen T.M."/>
            <person name="Wayne K.J."/>
            <person name="Tettelin H."/>
            <person name="Glass J.I."/>
            <person name="Rusch D."/>
            <person name="Podicherti R."/>
            <person name="Tsui H.-C.T."/>
            <person name="Winkler M.E."/>
        </authorList>
    </citation>
    <scope>NUCLEOTIDE SEQUENCE</scope>
</reference>
<protein>
    <submittedName>
        <fullName evidence="1">Uncharacterized protein</fullName>
    </submittedName>
</protein>
<gene>
    <name evidence="1" type="ORF">METZ01_LOCUS242309</name>
</gene>
<dbReference type="AlphaFoldDB" id="A0A382HQY9"/>
<evidence type="ECO:0000313" key="1">
    <source>
        <dbReference type="EMBL" id="SVB89455.1"/>
    </source>
</evidence>
<name>A0A382HQY9_9ZZZZ</name>
<sequence length="30" mass="3311">MSTEIEGATSVTYGCTHLTILYDDVMEKSD</sequence>
<organism evidence="1">
    <name type="scientific">marine metagenome</name>
    <dbReference type="NCBI Taxonomy" id="408172"/>
    <lineage>
        <taxon>unclassified sequences</taxon>
        <taxon>metagenomes</taxon>
        <taxon>ecological metagenomes</taxon>
    </lineage>
</organism>
<dbReference type="EMBL" id="UINC01062640">
    <property type="protein sequence ID" value="SVB89455.1"/>
    <property type="molecule type" value="Genomic_DNA"/>
</dbReference>
<proteinExistence type="predicted"/>